<accession>A0A3F2ZD73</accession>
<dbReference type="PANTHER" id="PTHR21137">
    <property type="entry name" value="ODORANT RECEPTOR"/>
    <property type="match status" value="1"/>
</dbReference>
<keyword evidence="6 10" id="KW-1133">Transmembrane helix</keyword>
<evidence type="ECO:0000256" key="7">
    <source>
        <dbReference type="ARBA" id="ARBA00023136"/>
    </source>
</evidence>
<feature type="transmembrane region" description="Helical" evidence="10">
    <location>
        <begin position="352"/>
        <end position="373"/>
    </location>
</feature>
<name>A0A3F2ZD73_LUTLO</name>
<keyword evidence="5 10" id="KW-0552">Olfaction</keyword>
<dbReference type="EMBL" id="AJWK01018864">
    <property type="status" value="NOT_ANNOTATED_CDS"/>
    <property type="molecule type" value="Genomic_DNA"/>
</dbReference>
<protein>
    <recommendedName>
        <fullName evidence="10">Odorant receptor</fullName>
    </recommendedName>
</protein>
<organism evidence="11 12">
    <name type="scientific">Lutzomyia longipalpis</name>
    <name type="common">Sand fly</name>
    <dbReference type="NCBI Taxonomy" id="7200"/>
    <lineage>
        <taxon>Eukaryota</taxon>
        <taxon>Metazoa</taxon>
        <taxon>Ecdysozoa</taxon>
        <taxon>Arthropoda</taxon>
        <taxon>Hexapoda</taxon>
        <taxon>Insecta</taxon>
        <taxon>Pterygota</taxon>
        <taxon>Neoptera</taxon>
        <taxon>Endopterygota</taxon>
        <taxon>Diptera</taxon>
        <taxon>Nematocera</taxon>
        <taxon>Psychodoidea</taxon>
        <taxon>Psychodidae</taxon>
        <taxon>Lutzomyia</taxon>
        <taxon>Lutzomyia</taxon>
    </lineage>
</organism>
<dbReference type="GO" id="GO:0004984">
    <property type="term" value="F:olfactory receptor activity"/>
    <property type="evidence" value="ECO:0007669"/>
    <property type="project" value="InterPro"/>
</dbReference>
<evidence type="ECO:0000256" key="1">
    <source>
        <dbReference type="ARBA" id="ARBA00004651"/>
    </source>
</evidence>
<sequence length="374" mass="44197">MSIELTREEFGKTAVKLKTYRKFSFVIFSDELFEKYQKLLVPISIFMEVIILLIWATKMYSNDEKTLNVAFTMLSIIGFSQVLVKILSIFLNIKKIDRIFILFHELHQVHENNTISNIFNKNLGKIHKIVNFTLRFFCMSNLLILLIVSILSIVNEEPPFKVPFVDENYTIIHRLAGPLSFSYNYYNIFIADCTIVFIGTYLIGALNILSDLLRMLNESTDISTAENHLRLIVTLHIHILSKLNDFCDVFNFLFFFQLLNSVVILLFNLYVMLEFSNHSIYWVIYLSTFGQFALFCVFEQIVFYRCKSLFTNLCQSKWYEMKIKDQKTLQLITKRSQNESESKAGEMNEINFILFVYVLKIFFSWYVIFYKIFN</sequence>
<evidence type="ECO:0000313" key="12">
    <source>
        <dbReference type="Proteomes" id="UP000092461"/>
    </source>
</evidence>
<keyword evidence="2" id="KW-1003">Cell membrane</keyword>
<dbReference type="Pfam" id="PF02949">
    <property type="entry name" value="7tm_6"/>
    <property type="match status" value="1"/>
</dbReference>
<dbReference type="GO" id="GO:0005549">
    <property type="term" value="F:odorant binding"/>
    <property type="evidence" value="ECO:0007669"/>
    <property type="project" value="InterPro"/>
</dbReference>
<keyword evidence="12" id="KW-1185">Reference proteome</keyword>
<evidence type="ECO:0000256" key="10">
    <source>
        <dbReference type="RuleBase" id="RU351113"/>
    </source>
</evidence>
<feature type="transmembrane region" description="Helical" evidence="10">
    <location>
        <begin position="279"/>
        <end position="298"/>
    </location>
</feature>
<dbReference type="Proteomes" id="UP000092461">
    <property type="component" value="Unassembled WGS sequence"/>
</dbReference>
<comment type="subcellular location">
    <subcellularLocation>
        <location evidence="1 10">Cell membrane</location>
        <topology evidence="1 10">Multi-pass membrane protein</topology>
    </subcellularLocation>
</comment>
<keyword evidence="9 10" id="KW-0807">Transducer</keyword>
<evidence type="ECO:0000256" key="8">
    <source>
        <dbReference type="ARBA" id="ARBA00023170"/>
    </source>
</evidence>
<dbReference type="VEuPathDB" id="VectorBase:LLONM1_002314"/>
<feature type="transmembrane region" description="Helical" evidence="10">
    <location>
        <begin position="185"/>
        <end position="209"/>
    </location>
</feature>
<evidence type="ECO:0000313" key="11">
    <source>
        <dbReference type="EnsemblMetazoa" id="LLOJ010850-PA"/>
    </source>
</evidence>
<dbReference type="InterPro" id="IPR004117">
    <property type="entry name" value="7tm6_olfct_rcpt"/>
</dbReference>
<dbReference type="AlphaFoldDB" id="A0A3F2ZD73"/>
<dbReference type="GO" id="GO:0007165">
    <property type="term" value="P:signal transduction"/>
    <property type="evidence" value="ECO:0007669"/>
    <property type="project" value="UniProtKB-KW"/>
</dbReference>
<keyword evidence="8 10" id="KW-0675">Receptor</keyword>
<feature type="transmembrane region" description="Helical" evidence="10">
    <location>
        <begin position="39"/>
        <end position="57"/>
    </location>
</feature>
<keyword evidence="7 10" id="KW-0472">Membrane</keyword>
<dbReference type="PANTHER" id="PTHR21137:SF35">
    <property type="entry name" value="ODORANT RECEPTOR 19A-RELATED"/>
    <property type="match status" value="1"/>
</dbReference>
<feature type="transmembrane region" description="Helical" evidence="10">
    <location>
        <begin position="249"/>
        <end position="273"/>
    </location>
</feature>
<proteinExistence type="inferred from homology"/>
<evidence type="ECO:0000256" key="3">
    <source>
        <dbReference type="ARBA" id="ARBA00022606"/>
    </source>
</evidence>
<dbReference type="GO" id="GO:0005886">
    <property type="term" value="C:plasma membrane"/>
    <property type="evidence" value="ECO:0007669"/>
    <property type="project" value="UniProtKB-SubCell"/>
</dbReference>
<evidence type="ECO:0000256" key="5">
    <source>
        <dbReference type="ARBA" id="ARBA00022725"/>
    </source>
</evidence>
<reference evidence="11" key="1">
    <citation type="submission" date="2020-05" db="UniProtKB">
        <authorList>
            <consortium name="EnsemblMetazoa"/>
        </authorList>
    </citation>
    <scope>IDENTIFICATION</scope>
    <source>
        <strain evidence="11">Jacobina</strain>
    </source>
</reference>
<feature type="transmembrane region" description="Helical" evidence="10">
    <location>
        <begin position="132"/>
        <end position="154"/>
    </location>
</feature>
<keyword evidence="4 10" id="KW-0812">Transmembrane</keyword>
<evidence type="ECO:0000256" key="4">
    <source>
        <dbReference type="ARBA" id="ARBA00022692"/>
    </source>
</evidence>
<keyword evidence="3 10" id="KW-0716">Sensory transduction</keyword>
<feature type="transmembrane region" description="Helical" evidence="10">
    <location>
        <begin position="69"/>
        <end position="93"/>
    </location>
</feature>
<comment type="similarity">
    <text evidence="10">Belongs to the insect chemoreceptor superfamily. Heteromeric odorant receptor channel (TC 1.A.69) family.</text>
</comment>
<dbReference type="EnsemblMetazoa" id="LLOJ010850-RA">
    <property type="protein sequence ID" value="LLOJ010850-PA"/>
    <property type="gene ID" value="LLOJ010850"/>
</dbReference>
<dbReference type="VEuPathDB" id="VectorBase:LLOJ010850"/>
<evidence type="ECO:0000256" key="9">
    <source>
        <dbReference type="ARBA" id="ARBA00023224"/>
    </source>
</evidence>
<evidence type="ECO:0000256" key="6">
    <source>
        <dbReference type="ARBA" id="ARBA00022989"/>
    </source>
</evidence>
<evidence type="ECO:0000256" key="2">
    <source>
        <dbReference type="ARBA" id="ARBA00022475"/>
    </source>
</evidence>